<dbReference type="GO" id="GO:0008360">
    <property type="term" value="P:regulation of cell shape"/>
    <property type="evidence" value="ECO:0007669"/>
    <property type="project" value="UniProtKB-KW"/>
</dbReference>
<dbReference type="GO" id="GO:0051301">
    <property type="term" value="P:cell division"/>
    <property type="evidence" value="ECO:0007669"/>
    <property type="project" value="UniProtKB-KW"/>
</dbReference>
<dbReference type="Pfam" id="PF08245">
    <property type="entry name" value="Mur_ligase_M"/>
    <property type="match status" value="1"/>
</dbReference>
<evidence type="ECO:0000313" key="14">
    <source>
        <dbReference type="EMBL" id="TKW61757.1"/>
    </source>
</evidence>
<proteinExistence type="inferred from homology"/>
<evidence type="ECO:0000256" key="3">
    <source>
        <dbReference type="ARBA" id="ARBA00022618"/>
    </source>
</evidence>
<dbReference type="EMBL" id="VAFM01000001">
    <property type="protein sequence ID" value="TKW61757.1"/>
    <property type="molecule type" value="Genomic_DNA"/>
</dbReference>
<evidence type="ECO:0000256" key="11">
    <source>
        <dbReference type="RuleBase" id="RU004136"/>
    </source>
</evidence>
<evidence type="ECO:0000256" key="8">
    <source>
        <dbReference type="ARBA" id="ARBA00023306"/>
    </source>
</evidence>
<dbReference type="GO" id="GO:0071555">
    <property type="term" value="P:cell wall organization"/>
    <property type="evidence" value="ECO:0007669"/>
    <property type="project" value="UniProtKB-KW"/>
</dbReference>
<evidence type="ECO:0000256" key="6">
    <source>
        <dbReference type="ARBA" id="ARBA00022960"/>
    </source>
</evidence>
<keyword evidence="7 10" id="KW-0573">Peptidoglycan synthesis</keyword>
<protein>
    <recommendedName>
        <fullName evidence="10 11">UDP-N-acetylmuramoyl-tripeptide--D-alanyl-D-alanine ligase</fullName>
        <ecNumber evidence="10 11">6.3.2.10</ecNumber>
    </recommendedName>
    <alternativeName>
        <fullName evidence="10">D-alanyl-D-alanine-adding enzyme</fullName>
    </alternativeName>
</protein>
<dbReference type="EC" id="6.3.2.10" evidence="10 11"/>
<evidence type="ECO:0000259" key="13">
    <source>
        <dbReference type="Pfam" id="PF08245"/>
    </source>
</evidence>
<comment type="pathway">
    <text evidence="10 11">Cell wall biogenesis; peptidoglycan biosynthesis.</text>
</comment>
<evidence type="ECO:0000256" key="7">
    <source>
        <dbReference type="ARBA" id="ARBA00022984"/>
    </source>
</evidence>
<dbReference type="InterPro" id="IPR013221">
    <property type="entry name" value="Mur_ligase_cen"/>
</dbReference>
<dbReference type="SUPFAM" id="SSF63418">
    <property type="entry name" value="MurE/MurF N-terminal domain"/>
    <property type="match status" value="1"/>
</dbReference>
<gene>
    <name evidence="10 14" type="primary">murF</name>
    <name evidence="14" type="ORF">DI628_03800</name>
</gene>
<name>A0A6N4RDE4_BLAVI</name>
<evidence type="ECO:0000313" key="15">
    <source>
        <dbReference type="Proteomes" id="UP000320948"/>
    </source>
</evidence>
<dbReference type="UniPathway" id="UPA00219"/>
<dbReference type="InterPro" id="IPR036615">
    <property type="entry name" value="Mur_ligase_C_dom_sf"/>
</dbReference>
<dbReference type="GO" id="GO:0047480">
    <property type="term" value="F:UDP-N-acetylmuramoyl-tripeptide-D-alanyl-D-alanine ligase activity"/>
    <property type="evidence" value="ECO:0007669"/>
    <property type="project" value="UniProtKB-UniRule"/>
</dbReference>
<dbReference type="SUPFAM" id="SSF53244">
    <property type="entry name" value="MurD-like peptide ligases, peptide-binding domain"/>
    <property type="match status" value="1"/>
</dbReference>
<keyword evidence="3 10" id="KW-0132">Cell division</keyword>
<dbReference type="HAMAP" id="MF_02019">
    <property type="entry name" value="MurF"/>
    <property type="match status" value="1"/>
</dbReference>
<comment type="function">
    <text evidence="10 11">Involved in cell wall formation. Catalyzes the final step in the synthesis of UDP-N-acetylmuramoyl-pentapeptide, the precursor of murein.</text>
</comment>
<accession>A0A6N4RDE4</accession>
<dbReference type="AlphaFoldDB" id="A0A6N4RDE4"/>
<dbReference type="PANTHER" id="PTHR43024">
    <property type="entry name" value="UDP-N-ACETYLMURAMOYL-TRIPEPTIDE--D-ALANYL-D-ALANINE LIGASE"/>
    <property type="match status" value="1"/>
</dbReference>
<dbReference type="InterPro" id="IPR051046">
    <property type="entry name" value="MurCDEF_CellWall_CoF430Synth"/>
</dbReference>
<keyword evidence="5 10" id="KW-0067">ATP-binding</keyword>
<keyword evidence="8 10" id="KW-0131">Cell cycle</keyword>
<feature type="domain" description="Mur ligase C-terminal" evidence="12">
    <location>
        <begin position="324"/>
        <end position="439"/>
    </location>
</feature>
<keyword evidence="9 10" id="KW-0961">Cell wall biogenesis/degradation</keyword>
<dbReference type="GO" id="GO:0005737">
    <property type="term" value="C:cytoplasm"/>
    <property type="evidence" value="ECO:0007669"/>
    <property type="project" value="UniProtKB-SubCell"/>
</dbReference>
<evidence type="ECO:0000256" key="1">
    <source>
        <dbReference type="ARBA" id="ARBA00022490"/>
    </source>
</evidence>
<dbReference type="Gene3D" id="3.40.1390.10">
    <property type="entry name" value="MurE/MurF, N-terminal domain"/>
    <property type="match status" value="1"/>
</dbReference>
<dbReference type="NCBIfam" id="TIGR01143">
    <property type="entry name" value="murF"/>
    <property type="match status" value="1"/>
</dbReference>
<dbReference type="InterPro" id="IPR005863">
    <property type="entry name" value="UDP-N-AcMur_synth"/>
</dbReference>
<dbReference type="Gene3D" id="3.90.190.20">
    <property type="entry name" value="Mur ligase, C-terminal domain"/>
    <property type="match status" value="1"/>
</dbReference>
<keyword evidence="1 10" id="KW-0963">Cytoplasm</keyword>
<dbReference type="PANTHER" id="PTHR43024:SF1">
    <property type="entry name" value="UDP-N-ACETYLMURAMOYL-TRIPEPTIDE--D-ALANYL-D-ALANINE LIGASE"/>
    <property type="match status" value="1"/>
</dbReference>
<dbReference type="InterPro" id="IPR035911">
    <property type="entry name" value="MurE/MurF_N"/>
</dbReference>
<keyword evidence="6 10" id="KW-0133">Cell shape</keyword>
<dbReference type="SUPFAM" id="SSF53623">
    <property type="entry name" value="MurD-like peptide ligases, catalytic domain"/>
    <property type="match status" value="1"/>
</dbReference>
<sequence length="458" mass="48408">MSNILFTLSEAATALNVPLQGTDAPVTGVSIDTRTLQPGDLFIALAGKPSGGFTSSFASSGDGHAFLKMAQEKGAVAAVVTTPDPELAIPQFVVKDTLLDGLWALARASRKRIQGKVIGLTGSAGKTTTKQMLAAMLGAPASVGSYNNFWGVPLTLCRIPRTAPYAVIEMGMNRPGEIARLSELTQPDVALVVNVHPVHLEHLGSLQAIAREKLSIAEGLKKGGVLVVPNDLDIGMANWNGTVMTFGHGADICALTHKTEGDDYLVTFKVKNEKLEGRLHNGAPHRMYNATAALAAAVAAGYPAEKALSNLPNEGEMAGRGVAQTYKGITLIDDSFNANPASMTAGLQSLAQKSVQGRKLALLGDMLELGKEAPAYHKSLLSHTEKLDGVFAIGPLMKNLYDALPDNKKLGWVEDPSEFDIAAFSKVLQSGDAVLLKGSKKMLYVPAIPSRLAEHLQK</sequence>
<evidence type="ECO:0000256" key="9">
    <source>
        <dbReference type="ARBA" id="ARBA00023316"/>
    </source>
</evidence>
<evidence type="ECO:0000256" key="5">
    <source>
        <dbReference type="ARBA" id="ARBA00022840"/>
    </source>
</evidence>
<feature type="binding site" evidence="10">
    <location>
        <begin position="122"/>
        <end position="128"/>
    </location>
    <ligand>
        <name>ATP</name>
        <dbReference type="ChEBI" id="CHEBI:30616"/>
    </ligand>
</feature>
<evidence type="ECO:0000256" key="10">
    <source>
        <dbReference type="HAMAP-Rule" id="MF_02019"/>
    </source>
</evidence>
<evidence type="ECO:0000256" key="2">
    <source>
        <dbReference type="ARBA" id="ARBA00022598"/>
    </source>
</evidence>
<organism evidence="14 15">
    <name type="scientific">Blastochloris viridis</name>
    <name type="common">Rhodopseudomonas viridis</name>
    <dbReference type="NCBI Taxonomy" id="1079"/>
    <lineage>
        <taxon>Bacteria</taxon>
        <taxon>Pseudomonadati</taxon>
        <taxon>Pseudomonadota</taxon>
        <taxon>Alphaproteobacteria</taxon>
        <taxon>Hyphomicrobiales</taxon>
        <taxon>Blastochloridaceae</taxon>
        <taxon>Blastochloris</taxon>
    </lineage>
</organism>
<dbReference type="Proteomes" id="UP000320948">
    <property type="component" value="Unassembled WGS sequence"/>
</dbReference>
<evidence type="ECO:0000256" key="4">
    <source>
        <dbReference type="ARBA" id="ARBA00022741"/>
    </source>
</evidence>
<dbReference type="GO" id="GO:0005524">
    <property type="term" value="F:ATP binding"/>
    <property type="evidence" value="ECO:0007669"/>
    <property type="project" value="UniProtKB-UniRule"/>
</dbReference>
<comment type="similarity">
    <text evidence="10">Belongs to the MurCDEF family. MurF subfamily.</text>
</comment>
<comment type="subcellular location">
    <subcellularLocation>
        <location evidence="10 11">Cytoplasm</location>
    </subcellularLocation>
</comment>
<dbReference type="InterPro" id="IPR036565">
    <property type="entry name" value="Mur-like_cat_sf"/>
</dbReference>
<reference evidence="14 15" key="1">
    <citation type="journal article" date="2017" name="Nat. Commun.">
        <title>In situ click chemistry generation of cyclooxygenase-2 inhibitors.</title>
        <authorList>
            <person name="Bhardwaj A."/>
            <person name="Kaur J."/>
            <person name="Wuest M."/>
            <person name="Wuest F."/>
        </authorList>
    </citation>
    <scope>NUCLEOTIDE SEQUENCE [LARGE SCALE GENOMIC DNA]</scope>
    <source>
        <strain evidence="14">S2_018_000_R2_106</strain>
    </source>
</reference>
<keyword evidence="2 10" id="KW-0436">Ligase</keyword>
<feature type="domain" description="Mur ligase central" evidence="13">
    <location>
        <begin position="121"/>
        <end position="297"/>
    </location>
</feature>
<dbReference type="Gene3D" id="3.40.1190.10">
    <property type="entry name" value="Mur-like, catalytic domain"/>
    <property type="match status" value="1"/>
</dbReference>
<comment type="caution">
    <text evidence="14">The sequence shown here is derived from an EMBL/GenBank/DDBJ whole genome shotgun (WGS) entry which is preliminary data.</text>
</comment>
<dbReference type="Pfam" id="PF02875">
    <property type="entry name" value="Mur_ligase_C"/>
    <property type="match status" value="1"/>
</dbReference>
<dbReference type="GO" id="GO:0009252">
    <property type="term" value="P:peptidoglycan biosynthetic process"/>
    <property type="evidence" value="ECO:0007669"/>
    <property type="project" value="UniProtKB-UniRule"/>
</dbReference>
<keyword evidence="4 10" id="KW-0547">Nucleotide-binding</keyword>
<comment type="catalytic activity">
    <reaction evidence="10 11">
        <text>D-alanyl-D-alanine + UDP-N-acetyl-alpha-D-muramoyl-L-alanyl-gamma-D-glutamyl-meso-2,6-diaminopimelate + ATP = UDP-N-acetyl-alpha-D-muramoyl-L-alanyl-gamma-D-glutamyl-meso-2,6-diaminopimeloyl-D-alanyl-D-alanine + ADP + phosphate + H(+)</text>
        <dbReference type="Rhea" id="RHEA:28374"/>
        <dbReference type="ChEBI" id="CHEBI:15378"/>
        <dbReference type="ChEBI" id="CHEBI:30616"/>
        <dbReference type="ChEBI" id="CHEBI:43474"/>
        <dbReference type="ChEBI" id="CHEBI:57822"/>
        <dbReference type="ChEBI" id="CHEBI:61386"/>
        <dbReference type="ChEBI" id="CHEBI:83905"/>
        <dbReference type="ChEBI" id="CHEBI:456216"/>
        <dbReference type="EC" id="6.3.2.10"/>
    </reaction>
</comment>
<dbReference type="InterPro" id="IPR004101">
    <property type="entry name" value="Mur_ligase_C"/>
</dbReference>
<evidence type="ECO:0000259" key="12">
    <source>
        <dbReference type="Pfam" id="PF02875"/>
    </source>
</evidence>